<dbReference type="OrthoDB" id="5998304at2"/>
<evidence type="ECO:0000256" key="3">
    <source>
        <dbReference type="ARBA" id="ARBA00022692"/>
    </source>
</evidence>
<dbReference type="EMBL" id="FMZC01000016">
    <property type="protein sequence ID" value="SDE39341.1"/>
    <property type="molecule type" value="Genomic_DNA"/>
</dbReference>
<dbReference type="RefSeq" id="WP_092745535.1">
    <property type="nucleotide sequence ID" value="NZ_FMZC01000016.1"/>
</dbReference>
<keyword evidence="5 7" id="KW-0472">Membrane</keyword>
<feature type="region of interest" description="Disordered" evidence="6">
    <location>
        <begin position="1"/>
        <end position="45"/>
    </location>
</feature>
<gene>
    <name evidence="8" type="ORF">SAMN05192589_11672</name>
</gene>
<dbReference type="AlphaFoldDB" id="A0A1G7CJC2"/>
<evidence type="ECO:0008006" key="10">
    <source>
        <dbReference type="Google" id="ProtNLM"/>
    </source>
</evidence>
<accession>A0A1G7CJC2</accession>
<dbReference type="Proteomes" id="UP000198781">
    <property type="component" value="Unassembled WGS sequence"/>
</dbReference>
<feature type="transmembrane region" description="Helical" evidence="7">
    <location>
        <begin position="88"/>
        <end position="113"/>
    </location>
</feature>
<comment type="subcellular location">
    <subcellularLocation>
        <location evidence="1">Cell membrane</location>
        <topology evidence="1">Multi-pass membrane protein</topology>
    </subcellularLocation>
</comment>
<evidence type="ECO:0000313" key="8">
    <source>
        <dbReference type="EMBL" id="SDE39341.1"/>
    </source>
</evidence>
<feature type="compositionally biased region" description="Pro residues" evidence="6">
    <location>
        <begin position="1"/>
        <end position="12"/>
    </location>
</feature>
<keyword evidence="2" id="KW-1003">Cell membrane</keyword>
<evidence type="ECO:0000256" key="1">
    <source>
        <dbReference type="ARBA" id="ARBA00004651"/>
    </source>
</evidence>
<feature type="compositionally biased region" description="Low complexity" evidence="6">
    <location>
        <begin position="15"/>
        <end position="28"/>
    </location>
</feature>
<feature type="transmembrane region" description="Helical" evidence="7">
    <location>
        <begin position="55"/>
        <end position="76"/>
    </location>
</feature>
<protein>
    <recommendedName>
        <fullName evidence="10">Lysylphosphatidylglycerol synthase TM region</fullName>
    </recommendedName>
</protein>
<keyword evidence="4 7" id="KW-1133">Transmembrane helix</keyword>
<feature type="transmembrane region" description="Helical" evidence="7">
    <location>
        <begin position="304"/>
        <end position="321"/>
    </location>
</feature>
<proteinExistence type="predicted"/>
<feature type="transmembrane region" description="Helical" evidence="7">
    <location>
        <begin position="133"/>
        <end position="156"/>
    </location>
</feature>
<evidence type="ECO:0000256" key="4">
    <source>
        <dbReference type="ARBA" id="ARBA00022989"/>
    </source>
</evidence>
<sequence length="378" mass="40355">MAAAPSPLPVPGNPTAGKEAARTAAAGRSGERPSSSATHRKPPASRWKRLTSHRWWPWAMTAVSGAFIIFVITLLVRQARTVDWQAVWASFLALQVPVLLLGGALALGSHLLYSTFDLFGRFYTRHGLSVPRTVGITLIAYPFTLNLGSIIGGVTVRYRLYSQQGVSVGAIGQVIGMSILTNWLGYFVLAGAVFWLWSPQLPEGWHVGPEHLRWIGTALAAISVLYVAACILRRGEPLQVRGQRIAMPDWRVGLLQVAVSAINWMVMGAALWALTQQRVPYAAALATVLLGAVAGLISRIPAGLGVLEAVGVAVLSAYLPAPQALAAVLAYRTLYFFAPLGLAALAFGAVELLGRRRAGAATVDAPENAFESKRPPAQ</sequence>
<feature type="transmembrane region" description="Helical" evidence="7">
    <location>
        <begin position="168"/>
        <end position="197"/>
    </location>
</feature>
<evidence type="ECO:0000256" key="6">
    <source>
        <dbReference type="SAM" id="MobiDB-lite"/>
    </source>
</evidence>
<name>A0A1G7CJC2_9BURK</name>
<feature type="transmembrane region" description="Helical" evidence="7">
    <location>
        <begin position="212"/>
        <end position="232"/>
    </location>
</feature>
<evidence type="ECO:0000256" key="5">
    <source>
        <dbReference type="ARBA" id="ARBA00023136"/>
    </source>
</evidence>
<keyword evidence="9" id="KW-1185">Reference proteome</keyword>
<feature type="transmembrane region" description="Helical" evidence="7">
    <location>
        <begin position="333"/>
        <end position="353"/>
    </location>
</feature>
<dbReference type="STRING" id="187868.SAMN05192589_11672"/>
<dbReference type="GO" id="GO:0005886">
    <property type="term" value="C:plasma membrane"/>
    <property type="evidence" value="ECO:0007669"/>
    <property type="project" value="UniProtKB-SubCell"/>
</dbReference>
<keyword evidence="3 7" id="KW-0812">Transmembrane</keyword>
<evidence type="ECO:0000313" key="9">
    <source>
        <dbReference type="Proteomes" id="UP000198781"/>
    </source>
</evidence>
<feature type="transmembrane region" description="Helical" evidence="7">
    <location>
        <begin position="252"/>
        <end position="273"/>
    </location>
</feature>
<evidence type="ECO:0000256" key="2">
    <source>
        <dbReference type="ARBA" id="ARBA00022475"/>
    </source>
</evidence>
<organism evidence="8 9">
    <name type="scientific">Paracidovorax valerianellae</name>
    <dbReference type="NCBI Taxonomy" id="187868"/>
    <lineage>
        <taxon>Bacteria</taxon>
        <taxon>Pseudomonadati</taxon>
        <taxon>Pseudomonadota</taxon>
        <taxon>Betaproteobacteria</taxon>
        <taxon>Burkholderiales</taxon>
        <taxon>Comamonadaceae</taxon>
        <taxon>Paracidovorax</taxon>
    </lineage>
</organism>
<reference evidence="8 9" key="1">
    <citation type="submission" date="2016-10" db="EMBL/GenBank/DDBJ databases">
        <authorList>
            <person name="de Groot N.N."/>
        </authorList>
    </citation>
    <scope>NUCLEOTIDE SEQUENCE [LARGE SCALE GENOMIC DNA]</scope>
    <source>
        <strain evidence="8 9">DSM 16619</strain>
    </source>
</reference>
<evidence type="ECO:0000256" key="7">
    <source>
        <dbReference type="SAM" id="Phobius"/>
    </source>
</evidence>
<dbReference type="Pfam" id="PF03706">
    <property type="entry name" value="LPG_synthase_TM"/>
    <property type="match status" value="1"/>
</dbReference>
<feature type="transmembrane region" description="Helical" evidence="7">
    <location>
        <begin position="279"/>
        <end position="297"/>
    </location>
</feature>
<dbReference type="InterPro" id="IPR022791">
    <property type="entry name" value="L-PG_synthase/AglD"/>
</dbReference>